<accession>A0A0P1IAU6</accession>
<dbReference type="SUPFAM" id="SSF48452">
    <property type="entry name" value="TPR-like"/>
    <property type="match status" value="1"/>
</dbReference>
<reference evidence="7" key="1">
    <citation type="submission" date="2015-09" db="EMBL/GenBank/DDBJ databases">
        <authorList>
            <person name="Rodrigo-Torres L."/>
            <person name="Arahal D.R."/>
        </authorList>
    </citation>
    <scope>NUCLEOTIDE SEQUENCE [LARGE SCALE GENOMIC DNA]</scope>
    <source>
        <strain evidence="7">CECT 5091</strain>
    </source>
</reference>
<dbReference type="Gene3D" id="1.25.40.10">
    <property type="entry name" value="Tetratricopeptide repeat domain"/>
    <property type="match status" value="2"/>
</dbReference>
<keyword evidence="7" id="KW-1185">Reference proteome</keyword>
<keyword evidence="4" id="KW-1133">Transmembrane helix</keyword>
<feature type="repeat" description="TPR" evidence="2">
    <location>
        <begin position="430"/>
        <end position="463"/>
    </location>
</feature>
<dbReference type="GO" id="GO:0006355">
    <property type="term" value="P:regulation of DNA-templated transcription"/>
    <property type="evidence" value="ECO:0007669"/>
    <property type="project" value="InterPro"/>
</dbReference>
<dbReference type="InterPro" id="IPR019734">
    <property type="entry name" value="TPR_rpt"/>
</dbReference>
<sequence length="563" mass="61814">MRYRFDRFTFDPSRGLFRDDEAIPLEPRALDLLHYFLNENERIISREELCDALWDGKIVSDAAISTQIRSIRKALHDDREQQRFIKTYPRRGFSFVAPVKVDEAPQTLEDRIAISRAERPASGDNRAGRTAIPAGLGRYTAIAAAIALAIVAYVFWQDSSSEVAGVAKPPGPSIAVLPFDNLSGDESKTYLADAFTEDLITDLSRIRDAFVISRSTSFTYRDKNVGASQVAADLGVRYVLEGSVRLEGDRVRVNAQLIDGENDSHLWSERYDRPVADLFELQGNVTGQIASVLRAELRKADLDRQDPELMDNAWDYALRGNVLLYNHQSVTDYQEAYALLTKATELDPGIASAWGGLAFVHLVGSLANVPGVSRADSAQLSLETALKATQADPMNAEPYWLVGAGYARMGQPELGMPACRTAMDLNPNLDCGYVCAGLVHMASDEPEKAIPYFEYALELNPRFRPFTKEKYLGLAHIQSNQNDLAIAALERALATAPQDSFANLAMASALALDGRVEAASELLDRYFSGTGASRPSVESLRSSLGWMGAGTEDMLRGLSEAGL</sequence>
<dbReference type="PANTHER" id="PTHR12558:SF13">
    <property type="entry name" value="CELL DIVISION CYCLE PROTEIN 27 HOMOLOG"/>
    <property type="match status" value="1"/>
</dbReference>
<protein>
    <submittedName>
        <fullName evidence="6">Transcriptional activator CadC</fullName>
    </submittedName>
</protein>
<dbReference type="PROSITE" id="PS50005">
    <property type="entry name" value="TPR"/>
    <property type="match status" value="1"/>
</dbReference>
<gene>
    <name evidence="6" type="primary">cadC</name>
    <name evidence="6" type="ORF">RUE5091_02319</name>
</gene>
<evidence type="ECO:0000256" key="4">
    <source>
        <dbReference type="SAM" id="Phobius"/>
    </source>
</evidence>
<dbReference type="STRING" id="1715692.RUE5091_02319"/>
<dbReference type="InterPro" id="IPR001867">
    <property type="entry name" value="OmpR/PhoB-type_DNA-bd"/>
</dbReference>
<dbReference type="GO" id="GO:0003677">
    <property type="term" value="F:DNA binding"/>
    <property type="evidence" value="ECO:0007669"/>
    <property type="project" value="UniProtKB-UniRule"/>
</dbReference>
<dbReference type="RefSeq" id="WP_058282026.1">
    <property type="nucleotide sequence ID" value="NZ_CYUD01000006.1"/>
</dbReference>
<dbReference type="InterPro" id="IPR036388">
    <property type="entry name" value="WH-like_DNA-bd_sf"/>
</dbReference>
<dbReference type="PANTHER" id="PTHR12558">
    <property type="entry name" value="CELL DIVISION CYCLE 16,23,27"/>
    <property type="match status" value="1"/>
</dbReference>
<feature type="domain" description="OmpR/PhoB-type" evidence="5">
    <location>
        <begin position="1"/>
        <end position="97"/>
    </location>
</feature>
<dbReference type="InterPro" id="IPR016032">
    <property type="entry name" value="Sig_transdc_resp-reg_C-effctor"/>
</dbReference>
<feature type="transmembrane region" description="Helical" evidence="4">
    <location>
        <begin position="136"/>
        <end position="156"/>
    </location>
</feature>
<dbReference type="PROSITE" id="PS51755">
    <property type="entry name" value="OMPR_PHOB"/>
    <property type="match status" value="1"/>
</dbReference>
<dbReference type="InterPro" id="IPR011990">
    <property type="entry name" value="TPR-like_helical_dom_sf"/>
</dbReference>
<evidence type="ECO:0000259" key="5">
    <source>
        <dbReference type="PROSITE" id="PS51755"/>
    </source>
</evidence>
<dbReference type="GO" id="GO:0000160">
    <property type="term" value="P:phosphorelay signal transduction system"/>
    <property type="evidence" value="ECO:0007669"/>
    <property type="project" value="InterPro"/>
</dbReference>
<dbReference type="CDD" id="cd00383">
    <property type="entry name" value="trans_reg_C"/>
    <property type="match status" value="1"/>
</dbReference>
<keyword evidence="4" id="KW-0812">Transmembrane</keyword>
<dbReference type="SMART" id="SM00862">
    <property type="entry name" value="Trans_reg_C"/>
    <property type="match status" value="1"/>
</dbReference>
<keyword evidence="2" id="KW-0802">TPR repeat</keyword>
<organism evidence="6 7">
    <name type="scientific">Ruegeria denitrificans</name>
    <dbReference type="NCBI Taxonomy" id="1715692"/>
    <lineage>
        <taxon>Bacteria</taxon>
        <taxon>Pseudomonadati</taxon>
        <taxon>Pseudomonadota</taxon>
        <taxon>Alphaproteobacteria</taxon>
        <taxon>Rhodobacterales</taxon>
        <taxon>Roseobacteraceae</taxon>
        <taxon>Ruegeria</taxon>
    </lineage>
</organism>
<dbReference type="Gene3D" id="3.40.50.10070">
    <property type="entry name" value="TolB, N-terminal domain"/>
    <property type="match status" value="1"/>
</dbReference>
<dbReference type="EMBL" id="CYUD01000006">
    <property type="protein sequence ID" value="CUK01990.1"/>
    <property type="molecule type" value="Genomic_DNA"/>
</dbReference>
<evidence type="ECO:0000313" key="7">
    <source>
        <dbReference type="Proteomes" id="UP000051260"/>
    </source>
</evidence>
<dbReference type="SMART" id="SM00028">
    <property type="entry name" value="TPR"/>
    <property type="match status" value="4"/>
</dbReference>
<evidence type="ECO:0000256" key="3">
    <source>
        <dbReference type="PROSITE-ProRule" id="PRU01091"/>
    </source>
</evidence>
<name>A0A0P1IAU6_9RHOB</name>
<evidence type="ECO:0000256" key="1">
    <source>
        <dbReference type="ARBA" id="ARBA00023125"/>
    </source>
</evidence>
<keyword evidence="1 3" id="KW-0238">DNA-binding</keyword>
<feature type="DNA-binding region" description="OmpR/PhoB-type" evidence="3">
    <location>
        <begin position="1"/>
        <end position="97"/>
    </location>
</feature>
<dbReference type="AlphaFoldDB" id="A0A0P1IAU6"/>
<proteinExistence type="predicted"/>
<dbReference type="Proteomes" id="UP000051260">
    <property type="component" value="Unassembled WGS sequence"/>
</dbReference>
<dbReference type="Gene3D" id="1.10.10.10">
    <property type="entry name" value="Winged helix-like DNA-binding domain superfamily/Winged helix DNA-binding domain"/>
    <property type="match status" value="1"/>
</dbReference>
<evidence type="ECO:0000313" key="6">
    <source>
        <dbReference type="EMBL" id="CUK01990.1"/>
    </source>
</evidence>
<evidence type="ECO:0000256" key="2">
    <source>
        <dbReference type="PROSITE-ProRule" id="PRU00339"/>
    </source>
</evidence>
<dbReference type="OrthoDB" id="7267294at2"/>
<dbReference type="SUPFAM" id="SSF46894">
    <property type="entry name" value="C-terminal effector domain of the bipartite response regulators"/>
    <property type="match status" value="1"/>
</dbReference>
<dbReference type="Pfam" id="PF14559">
    <property type="entry name" value="TPR_19"/>
    <property type="match status" value="1"/>
</dbReference>
<dbReference type="Pfam" id="PF00486">
    <property type="entry name" value="Trans_reg_C"/>
    <property type="match status" value="1"/>
</dbReference>
<keyword evidence="4" id="KW-0472">Membrane</keyword>